<protein>
    <submittedName>
        <fullName evidence="3">Transposase</fullName>
    </submittedName>
</protein>
<sequence length="70" mass="7939">MVAPDQHGTSILRQQKDAIVADEIFSARGNVAENLPLQQNNKGIIWQIHVHLTHSEVNEKRYNQIPPDIT</sequence>
<evidence type="ECO:0000313" key="1">
    <source>
        <dbReference type="EMBL" id="VDD86014.1"/>
    </source>
</evidence>
<name>A0A0N4UVH7_ENTVE</name>
<reference evidence="3" key="1">
    <citation type="submission" date="2017-02" db="UniProtKB">
        <authorList>
            <consortium name="WormBaseParasite"/>
        </authorList>
    </citation>
    <scope>IDENTIFICATION</scope>
</reference>
<proteinExistence type="predicted"/>
<evidence type="ECO:0000313" key="3">
    <source>
        <dbReference type="WBParaSite" id="EVEC_0000144901-mRNA-1"/>
    </source>
</evidence>
<dbReference type="WBParaSite" id="EVEC_0000144901-mRNA-1">
    <property type="protein sequence ID" value="EVEC_0000144901-mRNA-1"/>
    <property type="gene ID" value="EVEC_0000144901"/>
</dbReference>
<dbReference type="Proteomes" id="UP000274131">
    <property type="component" value="Unassembled WGS sequence"/>
</dbReference>
<gene>
    <name evidence="1" type="ORF">EVEC_LOCUS1157</name>
</gene>
<dbReference type="AlphaFoldDB" id="A0A0N4UVH7"/>
<dbReference type="EMBL" id="UXUI01007176">
    <property type="protein sequence ID" value="VDD86014.1"/>
    <property type="molecule type" value="Genomic_DNA"/>
</dbReference>
<organism evidence="3">
    <name type="scientific">Enterobius vermicularis</name>
    <name type="common">Human pinworm</name>
    <dbReference type="NCBI Taxonomy" id="51028"/>
    <lineage>
        <taxon>Eukaryota</taxon>
        <taxon>Metazoa</taxon>
        <taxon>Ecdysozoa</taxon>
        <taxon>Nematoda</taxon>
        <taxon>Chromadorea</taxon>
        <taxon>Rhabditida</taxon>
        <taxon>Spirurina</taxon>
        <taxon>Oxyuridomorpha</taxon>
        <taxon>Oxyuroidea</taxon>
        <taxon>Oxyuridae</taxon>
        <taxon>Enterobius</taxon>
    </lineage>
</organism>
<keyword evidence="2" id="KW-1185">Reference proteome</keyword>
<accession>A0A0N4UVH7</accession>
<evidence type="ECO:0000313" key="2">
    <source>
        <dbReference type="Proteomes" id="UP000274131"/>
    </source>
</evidence>
<reference evidence="1 2" key="2">
    <citation type="submission" date="2018-10" db="EMBL/GenBank/DDBJ databases">
        <authorList>
            <consortium name="Pathogen Informatics"/>
        </authorList>
    </citation>
    <scope>NUCLEOTIDE SEQUENCE [LARGE SCALE GENOMIC DNA]</scope>
</reference>